<comment type="caution">
    <text evidence="4">The sequence shown here is derived from an EMBL/GenBank/DDBJ whole genome shotgun (WGS) entry which is preliminary data.</text>
</comment>
<evidence type="ECO:0000256" key="2">
    <source>
        <dbReference type="SAM" id="Phobius"/>
    </source>
</evidence>
<keyword evidence="2" id="KW-1133">Transmembrane helix</keyword>
<evidence type="ECO:0000256" key="3">
    <source>
        <dbReference type="SAM" id="SignalP"/>
    </source>
</evidence>
<name>A0A8H5FYZ7_9AGAR</name>
<evidence type="ECO:0000313" key="4">
    <source>
        <dbReference type="EMBL" id="KAF5353923.1"/>
    </source>
</evidence>
<feature type="region of interest" description="Disordered" evidence="1">
    <location>
        <begin position="20"/>
        <end position="43"/>
    </location>
</feature>
<feature type="signal peptide" evidence="3">
    <location>
        <begin position="1"/>
        <end position="21"/>
    </location>
</feature>
<sequence>MYPPPLLTLIITLLGVSSSSSASPAGPISSSSSAPSPLKDLHSTDNYLHHATTSHSASSDDIVVISNNDLEAGCSFLAQGRTYNICPLVYPNRVVKVDSARHGVSLKGKGKEKAKEGEIKVFLGGVKGAKALGSDLSRDADVAAAFLVLFGSYNLSNSFINSCPEGAQTCFVEWEGSQVKVISIGREEHTKDLSQTVLVRNFRNEGREFQLWLKSDVGDVQIILTCGEDEGIEYESRSEELRVLRWRTPHACPIESTERVMIAEGEDEGSGEEEETELKEDELPVGRISRGWLGFMVLLIATTLITATILISSRQTRHYVSAHLQSAGYAILPLLYNLKHITRPVVRNFPNFKVGESRLVRWAQEDMTLDGDEDVMVNGSAGGPHGWSDLEVMDEYIPLKSSPASYAKGKSAGRSLNSHIVSATWSYSTYGSVPFEGLDVDESEVDMPPRPEGGVKTFVRSASEAASMKVKGLLRR</sequence>
<dbReference type="AlphaFoldDB" id="A0A8H5FYZ7"/>
<keyword evidence="5" id="KW-1185">Reference proteome</keyword>
<proteinExistence type="predicted"/>
<feature type="chain" id="PRO_5034500673" description="Autophagy-related protein 27" evidence="3">
    <location>
        <begin position="22"/>
        <end position="476"/>
    </location>
</feature>
<dbReference type="Proteomes" id="UP000559027">
    <property type="component" value="Unassembled WGS sequence"/>
</dbReference>
<evidence type="ECO:0000256" key="1">
    <source>
        <dbReference type="SAM" id="MobiDB-lite"/>
    </source>
</evidence>
<keyword evidence="2" id="KW-0812">Transmembrane</keyword>
<keyword evidence="3" id="KW-0732">Signal</keyword>
<keyword evidence="2" id="KW-0472">Membrane</keyword>
<gene>
    <name evidence="4" type="ORF">D9756_007093</name>
</gene>
<dbReference type="OrthoDB" id="29460at2759"/>
<evidence type="ECO:0008006" key="6">
    <source>
        <dbReference type="Google" id="ProtNLM"/>
    </source>
</evidence>
<accession>A0A8H5FYZ7</accession>
<protein>
    <recommendedName>
        <fullName evidence="6">Autophagy-related protein 27</fullName>
    </recommendedName>
</protein>
<dbReference type="EMBL" id="JAACJO010000009">
    <property type="protein sequence ID" value="KAF5353923.1"/>
    <property type="molecule type" value="Genomic_DNA"/>
</dbReference>
<organism evidence="4 5">
    <name type="scientific">Leucocoprinus leucothites</name>
    <dbReference type="NCBI Taxonomy" id="201217"/>
    <lineage>
        <taxon>Eukaryota</taxon>
        <taxon>Fungi</taxon>
        <taxon>Dikarya</taxon>
        <taxon>Basidiomycota</taxon>
        <taxon>Agaricomycotina</taxon>
        <taxon>Agaricomycetes</taxon>
        <taxon>Agaricomycetidae</taxon>
        <taxon>Agaricales</taxon>
        <taxon>Agaricineae</taxon>
        <taxon>Agaricaceae</taxon>
        <taxon>Leucocoprinus</taxon>
    </lineage>
</organism>
<evidence type="ECO:0000313" key="5">
    <source>
        <dbReference type="Proteomes" id="UP000559027"/>
    </source>
</evidence>
<reference evidence="4 5" key="1">
    <citation type="journal article" date="2020" name="ISME J.">
        <title>Uncovering the hidden diversity of litter-decomposition mechanisms in mushroom-forming fungi.</title>
        <authorList>
            <person name="Floudas D."/>
            <person name="Bentzer J."/>
            <person name="Ahren D."/>
            <person name="Johansson T."/>
            <person name="Persson P."/>
            <person name="Tunlid A."/>
        </authorList>
    </citation>
    <scope>NUCLEOTIDE SEQUENCE [LARGE SCALE GENOMIC DNA]</scope>
    <source>
        <strain evidence="4 5">CBS 146.42</strain>
    </source>
</reference>
<dbReference type="Gene3D" id="2.70.130.10">
    <property type="entry name" value="Mannose-6-phosphate receptor binding domain"/>
    <property type="match status" value="1"/>
</dbReference>
<dbReference type="InterPro" id="IPR009011">
    <property type="entry name" value="Man6P_isomerase_rcpt-bd_dom_sf"/>
</dbReference>
<feature type="transmembrane region" description="Helical" evidence="2">
    <location>
        <begin position="292"/>
        <end position="311"/>
    </location>
</feature>
<feature type="compositionally biased region" description="Low complexity" evidence="1">
    <location>
        <begin position="20"/>
        <end position="38"/>
    </location>
</feature>